<dbReference type="AlphaFoldDB" id="A0A8H7XNH2"/>
<feature type="signal peptide" evidence="2">
    <location>
        <begin position="1"/>
        <end position="23"/>
    </location>
</feature>
<sequence>MGSFMSALRLAMALSYFPDLASVSCPMSMYDLAKHETKQAKKGVRKVQDGDSVDQTKKKSTLKGQLIHRFHQALKESQEDRAIGTGAIRKARWEQAAKGGQTGREDVLAGNSANAVAVATSQAIKSQRRTGRTKKTEDISYLKGSGT</sequence>
<feature type="region of interest" description="Disordered" evidence="1">
    <location>
        <begin position="120"/>
        <end position="147"/>
    </location>
</feature>
<feature type="chain" id="PRO_5034552870" evidence="2">
    <location>
        <begin position="24"/>
        <end position="147"/>
    </location>
</feature>
<evidence type="ECO:0000313" key="3">
    <source>
        <dbReference type="EMBL" id="KAG5163171.1"/>
    </source>
</evidence>
<dbReference type="OrthoDB" id="73076at2759"/>
<gene>
    <name evidence="3" type="ORF">JR316_012039</name>
</gene>
<evidence type="ECO:0000256" key="2">
    <source>
        <dbReference type="SAM" id="SignalP"/>
    </source>
</evidence>
<accession>A0A8H7XNH2</accession>
<comment type="caution">
    <text evidence="3">The sequence shown here is derived from an EMBL/GenBank/DDBJ whole genome shotgun (WGS) entry which is preliminary data.</text>
</comment>
<reference evidence="3" key="1">
    <citation type="submission" date="2021-02" db="EMBL/GenBank/DDBJ databases">
        <title>Psilocybe cubensis genome.</title>
        <authorList>
            <person name="Mckernan K.J."/>
            <person name="Crawford S."/>
            <person name="Trippe A."/>
            <person name="Kane L.T."/>
            <person name="Mclaughlin S."/>
        </authorList>
    </citation>
    <scope>NUCLEOTIDE SEQUENCE [LARGE SCALE GENOMIC DNA]</scope>
    <source>
        <strain evidence="3">MGC-MH-2018</strain>
    </source>
</reference>
<evidence type="ECO:0000256" key="1">
    <source>
        <dbReference type="SAM" id="MobiDB-lite"/>
    </source>
</evidence>
<keyword evidence="2" id="KW-0732">Signal</keyword>
<organism evidence="3">
    <name type="scientific">Psilocybe cubensis</name>
    <name type="common">Psychedelic mushroom</name>
    <name type="synonym">Stropharia cubensis</name>
    <dbReference type="NCBI Taxonomy" id="181762"/>
    <lineage>
        <taxon>Eukaryota</taxon>
        <taxon>Fungi</taxon>
        <taxon>Dikarya</taxon>
        <taxon>Basidiomycota</taxon>
        <taxon>Agaricomycotina</taxon>
        <taxon>Agaricomycetes</taxon>
        <taxon>Agaricomycetidae</taxon>
        <taxon>Agaricales</taxon>
        <taxon>Agaricineae</taxon>
        <taxon>Strophariaceae</taxon>
        <taxon>Psilocybe</taxon>
    </lineage>
</organism>
<protein>
    <submittedName>
        <fullName evidence="3">Uncharacterized protein</fullName>
    </submittedName>
</protein>
<proteinExistence type="predicted"/>
<name>A0A8H7XNH2_PSICU</name>
<dbReference type="EMBL" id="JAFIQS010000016">
    <property type="protein sequence ID" value="KAG5163171.1"/>
    <property type="molecule type" value="Genomic_DNA"/>
</dbReference>